<dbReference type="Gene3D" id="3.30.470.10">
    <property type="match status" value="1"/>
</dbReference>
<evidence type="ECO:0000313" key="11">
    <source>
        <dbReference type="Proteomes" id="UP000000662"/>
    </source>
</evidence>
<dbReference type="InterPro" id="IPR050571">
    <property type="entry name" value="Class-IV_PLP-Dep_Aminotrnsfr"/>
</dbReference>
<accession>Q0B1J6</accession>
<evidence type="ECO:0000256" key="4">
    <source>
        <dbReference type="ARBA" id="ARBA00005072"/>
    </source>
</evidence>
<protein>
    <recommendedName>
        <fullName evidence="6">branched-chain-amino-acid transaminase</fullName>
        <ecNumber evidence="6">2.6.1.42</ecNumber>
    </recommendedName>
</protein>
<dbReference type="GO" id="GO:0005829">
    <property type="term" value="C:cytosol"/>
    <property type="evidence" value="ECO:0007669"/>
    <property type="project" value="TreeGrafter"/>
</dbReference>
<dbReference type="NCBIfam" id="NF009896">
    <property type="entry name" value="PRK13356.1"/>
    <property type="match status" value="1"/>
</dbReference>
<dbReference type="EC" id="2.6.1.42" evidence="6"/>
<dbReference type="KEGG" id="bam:Bamb_6433"/>
<comment type="catalytic activity">
    <reaction evidence="8">
        <text>L-isoleucine + 2-oxoglutarate = (S)-3-methyl-2-oxopentanoate + L-glutamate</text>
        <dbReference type="Rhea" id="RHEA:24801"/>
        <dbReference type="ChEBI" id="CHEBI:16810"/>
        <dbReference type="ChEBI" id="CHEBI:29985"/>
        <dbReference type="ChEBI" id="CHEBI:35146"/>
        <dbReference type="ChEBI" id="CHEBI:58045"/>
        <dbReference type="EC" id="2.6.1.42"/>
    </reaction>
</comment>
<sequence>MSKNEIIWFDGKWSDSGVPMIGAADHAFWMASTVFDGARAINGHLPDLSAHSQRVINSALTMGMKPKIDRQEIERLVHEGMSHLTNQETDYYIKMLFFCPGGFLLPDADTTTFALHIFEAPLPEDKGFSATFSEYRRPAPSMAPTEAKASCLYPNTQRIIRDAIARGFENAVVLDSDGNVAEFAVANLWIVRDGVALTPTPNGSFLNGITRQRVMALLRDDGITVRETQLAPSDVMEADEVFSTGNHGKVLHCNRVEDRSLPYGPIAQRARELYMAYAHTC</sequence>
<keyword evidence="11" id="KW-1185">Reference proteome</keyword>
<comment type="pathway">
    <text evidence="2">Amino-acid biosynthesis; L-isoleucine biosynthesis; L-isoleucine from 2-oxobutanoate: step 4/4.</text>
</comment>
<evidence type="ECO:0000256" key="6">
    <source>
        <dbReference type="ARBA" id="ARBA00013053"/>
    </source>
</evidence>
<dbReference type="GO" id="GO:0046394">
    <property type="term" value="P:carboxylic acid biosynthetic process"/>
    <property type="evidence" value="ECO:0007669"/>
    <property type="project" value="UniProtKB-ARBA"/>
</dbReference>
<reference evidence="10" key="1">
    <citation type="submission" date="2006-08" db="EMBL/GenBank/DDBJ databases">
        <title>Complete sequence of Chromosome 3 of Burkholderia cepacia AMMD.</title>
        <authorList>
            <consortium name="US DOE Joint Genome Institute"/>
            <person name="Copeland A."/>
            <person name="Lucas S."/>
            <person name="Lapidus A."/>
            <person name="Barry K."/>
            <person name="Detter J.C."/>
            <person name="Glavina del Rio T."/>
            <person name="Hammon N."/>
            <person name="Israni S."/>
            <person name="Pitluck S."/>
            <person name="Bruce D."/>
            <person name="Chain P."/>
            <person name="Malfatti S."/>
            <person name="Shin M."/>
            <person name="Vergez L."/>
            <person name="Schmutz J."/>
            <person name="Larimer F."/>
            <person name="Land M."/>
            <person name="Hauser L."/>
            <person name="Kyrpides N."/>
            <person name="Kim E."/>
            <person name="Parke J."/>
            <person name="Coenye T."/>
            <person name="Konstantinidis K."/>
            <person name="Ramette A."/>
            <person name="Tiedje J."/>
            <person name="Richardson P."/>
        </authorList>
    </citation>
    <scope>NUCLEOTIDE SEQUENCE</scope>
    <source>
        <strain evidence="10">AMMD</strain>
    </source>
</reference>
<keyword evidence="10" id="KW-0808">Transferase</keyword>
<proteinExistence type="inferred from homology"/>
<dbReference type="DNASU" id="4315337"/>
<dbReference type="GO" id="GO:0052655">
    <property type="term" value="F:L-valine-2-oxoglutarate transaminase activity"/>
    <property type="evidence" value="ECO:0007669"/>
    <property type="project" value="RHEA"/>
</dbReference>
<gene>
    <name evidence="10" type="ordered locus">Bamb_6433</name>
</gene>
<keyword evidence="10" id="KW-0032">Aminotransferase</keyword>
<evidence type="ECO:0000256" key="5">
    <source>
        <dbReference type="ARBA" id="ARBA00009320"/>
    </source>
</evidence>
<dbReference type="GO" id="GO:0052656">
    <property type="term" value="F:L-isoleucine-2-oxoglutarate transaminase activity"/>
    <property type="evidence" value="ECO:0007669"/>
    <property type="project" value="RHEA"/>
</dbReference>
<dbReference type="AlphaFoldDB" id="Q0B1J6"/>
<comment type="pathway">
    <text evidence="3">Amino-acid biosynthesis; L-valine biosynthesis; L-valine from pyruvate: step 4/4.</text>
</comment>
<dbReference type="RefSeq" id="WP_011661303.1">
    <property type="nucleotide sequence ID" value="NC_008392.1"/>
</dbReference>
<comment type="catalytic activity">
    <reaction evidence="9">
        <text>L-leucine + 2-oxoglutarate = 4-methyl-2-oxopentanoate + L-glutamate</text>
        <dbReference type="Rhea" id="RHEA:18321"/>
        <dbReference type="ChEBI" id="CHEBI:16810"/>
        <dbReference type="ChEBI" id="CHEBI:17865"/>
        <dbReference type="ChEBI" id="CHEBI:29985"/>
        <dbReference type="ChEBI" id="CHEBI:57427"/>
        <dbReference type="EC" id="2.6.1.42"/>
    </reaction>
</comment>
<dbReference type="Gene3D" id="3.20.10.10">
    <property type="entry name" value="D-amino Acid Aminotransferase, subunit A, domain 2"/>
    <property type="match status" value="1"/>
</dbReference>
<evidence type="ECO:0000256" key="2">
    <source>
        <dbReference type="ARBA" id="ARBA00004824"/>
    </source>
</evidence>
<comment type="pathway">
    <text evidence="4">Amino-acid biosynthesis; L-leucine biosynthesis; L-leucine from 3-methyl-2-oxobutanoate: step 4/4.</text>
</comment>
<dbReference type="GO" id="GO:0052654">
    <property type="term" value="F:L-leucine-2-oxoglutarate transaminase activity"/>
    <property type="evidence" value="ECO:0007669"/>
    <property type="project" value="RHEA"/>
</dbReference>
<dbReference type="SMR" id="Q0B1J6"/>
<name>Q0B1J6_BURCM</name>
<dbReference type="GeneID" id="93088749"/>
<dbReference type="PANTHER" id="PTHR42743:SF11">
    <property type="entry name" value="AMINODEOXYCHORISMATE LYASE"/>
    <property type="match status" value="1"/>
</dbReference>
<dbReference type="InterPro" id="IPR043131">
    <property type="entry name" value="BCAT-like_N"/>
</dbReference>
<evidence type="ECO:0000256" key="7">
    <source>
        <dbReference type="ARBA" id="ARBA00048212"/>
    </source>
</evidence>
<organism evidence="10 11">
    <name type="scientific">Burkholderia ambifaria (strain ATCC BAA-244 / DSM 16087 / CCUG 44356 / LMG 19182 / AMMD)</name>
    <name type="common">Burkholderia cepacia (strain AMMD)</name>
    <dbReference type="NCBI Taxonomy" id="339670"/>
    <lineage>
        <taxon>Bacteria</taxon>
        <taxon>Pseudomonadati</taxon>
        <taxon>Pseudomonadota</taxon>
        <taxon>Betaproteobacteria</taxon>
        <taxon>Burkholderiales</taxon>
        <taxon>Burkholderiaceae</taxon>
        <taxon>Burkholderia</taxon>
        <taxon>Burkholderia cepacia complex</taxon>
    </lineage>
</organism>
<dbReference type="InterPro" id="IPR001544">
    <property type="entry name" value="Aminotrans_IV"/>
</dbReference>
<dbReference type="InterPro" id="IPR043132">
    <property type="entry name" value="BCAT-like_C"/>
</dbReference>
<dbReference type="Proteomes" id="UP000000662">
    <property type="component" value="Chromosome 3"/>
</dbReference>
<comment type="function">
    <text evidence="1">Acts on leucine, isoleucine and valine.</text>
</comment>
<dbReference type="InterPro" id="IPR036038">
    <property type="entry name" value="Aminotransferase-like"/>
</dbReference>
<evidence type="ECO:0000256" key="3">
    <source>
        <dbReference type="ARBA" id="ARBA00004931"/>
    </source>
</evidence>
<evidence type="ECO:0000256" key="8">
    <source>
        <dbReference type="ARBA" id="ARBA00048798"/>
    </source>
</evidence>
<evidence type="ECO:0000256" key="1">
    <source>
        <dbReference type="ARBA" id="ARBA00003109"/>
    </source>
</evidence>
<comment type="similarity">
    <text evidence="5">Belongs to the class-IV pyridoxal-phosphate-dependent aminotransferase family.</text>
</comment>
<dbReference type="EMBL" id="CP000442">
    <property type="protein sequence ID" value="ABI91977.1"/>
    <property type="molecule type" value="Genomic_DNA"/>
</dbReference>
<comment type="catalytic activity">
    <reaction evidence="7">
        <text>L-valine + 2-oxoglutarate = 3-methyl-2-oxobutanoate + L-glutamate</text>
        <dbReference type="Rhea" id="RHEA:24813"/>
        <dbReference type="ChEBI" id="CHEBI:11851"/>
        <dbReference type="ChEBI" id="CHEBI:16810"/>
        <dbReference type="ChEBI" id="CHEBI:29985"/>
        <dbReference type="ChEBI" id="CHEBI:57762"/>
        <dbReference type="EC" id="2.6.1.42"/>
    </reaction>
</comment>
<dbReference type="eggNOG" id="COG0115">
    <property type="taxonomic scope" value="Bacteria"/>
</dbReference>
<dbReference type="SUPFAM" id="SSF56752">
    <property type="entry name" value="D-aminoacid aminotransferase-like PLP-dependent enzymes"/>
    <property type="match status" value="1"/>
</dbReference>
<evidence type="ECO:0000256" key="9">
    <source>
        <dbReference type="ARBA" id="ARBA00049229"/>
    </source>
</evidence>
<evidence type="ECO:0000313" key="10">
    <source>
        <dbReference type="EMBL" id="ABI91977.1"/>
    </source>
</evidence>
<dbReference type="Pfam" id="PF01063">
    <property type="entry name" value="Aminotran_4"/>
    <property type="match status" value="1"/>
</dbReference>
<dbReference type="PATRIC" id="fig|339670.21.peg.6325"/>
<dbReference type="PANTHER" id="PTHR42743">
    <property type="entry name" value="AMINO-ACID AMINOTRANSFERASE"/>
    <property type="match status" value="1"/>
</dbReference>